<dbReference type="RefSeq" id="WP_218890506.1">
    <property type="nucleotide sequence ID" value="NZ_BAABHP010000009.1"/>
</dbReference>
<comment type="caution">
    <text evidence="4">The sequence shown here is derived from an EMBL/GenBank/DDBJ whole genome shotgun (WGS) entry which is preliminary data.</text>
</comment>
<dbReference type="PANTHER" id="PTHR11851:SF224">
    <property type="entry name" value="PROCESSING PROTEASE"/>
    <property type="match status" value="1"/>
</dbReference>
<evidence type="ECO:0000256" key="1">
    <source>
        <dbReference type="SAM" id="MobiDB-lite"/>
    </source>
</evidence>
<evidence type="ECO:0000259" key="3">
    <source>
        <dbReference type="Pfam" id="PF05193"/>
    </source>
</evidence>
<sequence length="477" mass="50403">MSAESTVELRSAASPPTAPSPAERRSAEEIGRTPAGPRELPPLRPQPQVPAPEETDTVLTTGLRVIAVHRPGVPMVEVRLRIPFSGEDAARPMHAAIAEVLASTVLSGTTRRTRVSLDDDLAGVGGEIGFSVDPERLAAAGHALADGLPTLLDVIADVLTGATYPDEEVARERERLAERIQVASAQPSVIARRALQRHRYGDHPVTREMPEVADVAAVTQDDLLAMHRRQVVPRGSVLVLVGDLDPTTAVAAVEASLAGWDTPGEAGLLPPLPELHGSELLLVDRPGAVQSQLRLSAAAVPRTDPRYPALQLANLAFGGYFSSRLVENLREDKGYTYHASSSLEFDPYGAALLVETDCASEVTAPALLEMRYELGRVAVVPPSAAELESARRYAIGSLLISMNTQAGLASTLAGLAGVGLDPAWVREHPQRLEAVTLEQVHAAAAEFLAPARFTGVVVADAATSAESLRALGGIRVP</sequence>
<evidence type="ECO:0000313" key="5">
    <source>
        <dbReference type="Proteomes" id="UP000535890"/>
    </source>
</evidence>
<dbReference type="Pfam" id="PF00675">
    <property type="entry name" value="Peptidase_M16"/>
    <property type="match status" value="1"/>
</dbReference>
<name>A0A7Y9E1U5_9PSEU</name>
<reference evidence="4 5" key="1">
    <citation type="submission" date="2020-07" db="EMBL/GenBank/DDBJ databases">
        <title>Sequencing the genomes of 1000 actinobacteria strains.</title>
        <authorList>
            <person name="Klenk H.-P."/>
        </authorList>
    </citation>
    <scope>NUCLEOTIDE SEQUENCE [LARGE SCALE GENOMIC DNA]</scope>
    <source>
        <strain evidence="4 5">DSM 45772</strain>
    </source>
</reference>
<dbReference type="Gene3D" id="3.30.830.10">
    <property type="entry name" value="Metalloenzyme, LuxS/M16 peptidase-like"/>
    <property type="match status" value="2"/>
</dbReference>
<proteinExistence type="predicted"/>
<dbReference type="EMBL" id="JACCBN010000001">
    <property type="protein sequence ID" value="NYD39495.1"/>
    <property type="molecule type" value="Genomic_DNA"/>
</dbReference>
<dbReference type="Pfam" id="PF05193">
    <property type="entry name" value="Peptidase_M16_C"/>
    <property type="match status" value="1"/>
</dbReference>
<feature type="region of interest" description="Disordered" evidence="1">
    <location>
        <begin position="1"/>
        <end position="55"/>
    </location>
</feature>
<feature type="compositionally biased region" description="Pro residues" evidence="1">
    <location>
        <begin position="39"/>
        <end position="50"/>
    </location>
</feature>
<keyword evidence="5" id="KW-1185">Reference proteome</keyword>
<accession>A0A7Y9E1U5</accession>
<evidence type="ECO:0000259" key="2">
    <source>
        <dbReference type="Pfam" id="PF00675"/>
    </source>
</evidence>
<dbReference type="InterPro" id="IPR007863">
    <property type="entry name" value="Peptidase_M16_C"/>
</dbReference>
<dbReference type="InterPro" id="IPR050361">
    <property type="entry name" value="MPP/UQCRC_Complex"/>
</dbReference>
<feature type="domain" description="Peptidase M16 C-terminal" evidence="3">
    <location>
        <begin position="218"/>
        <end position="392"/>
    </location>
</feature>
<evidence type="ECO:0000313" key="4">
    <source>
        <dbReference type="EMBL" id="NYD39495.1"/>
    </source>
</evidence>
<dbReference type="PANTHER" id="PTHR11851">
    <property type="entry name" value="METALLOPROTEASE"/>
    <property type="match status" value="1"/>
</dbReference>
<gene>
    <name evidence="4" type="ORF">BJ983_005597</name>
</gene>
<dbReference type="SUPFAM" id="SSF63411">
    <property type="entry name" value="LuxS/MPP-like metallohydrolase"/>
    <property type="match status" value="2"/>
</dbReference>
<dbReference type="Proteomes" id="UP000535890">
    <property type="component" value="Unassembled WGS sequence"/>
</dbReference>
<dbReference type="AlphaFoldDB" id="A0A7Y9E1U5"/>
<feature type="domain" description="Peptidase M16 N-terminal" evidence="2">
    <location>
        <begin position="66"/>
        <end position="208"/>
    </location>
</feature>
<protein>
    <submittedName>
        <fullName evidence="4">Putative Zn-dependent peptidase</fullName>
    </submittedName>
</protein>
<organism evidence="4 5">
    <name type="scientific">Actinomycetospora corticicola</name>
    <dbReference type="NCBI Taxonomy" id="663602"/>
    <lineage>
        <taxon>Bacteria</taxon>
        <taxon>Bacillati</taxon>
        <taxon>Actinomycetota</taxon>
        <taxon>Actinomycetes</taxon>
        <taxon>Pseudonocardiales</taxon>
        <taxon>Pseudonocardiaceae</taxon>
        <taxon>Actinomycetospora</taxon>
    </lineage>
</organism>
<dbReference type="InterPro" id="IPR011249">
    <property type="entry name" value="Metalloenz_LuxS/M16"/>
</dbReference>
<feature type="compositionally biased region" description="Basic and acidic residues" evidence="1">
    <location>
        <begin position="22"/>
        <end position="31"/>
    </location>
</feature>
<dbReference type="GO" id="GO:0046872">
    <property type="term" value="F:metal ion binding"/>
    <property type="evidence" value="ECO:0007669"/>
    <property type="project" value="InterPro"/>
</dbReference>
<dbReference type="InterPro" id="IPR011765">
    <property type="entry name" value="Pept_M16_N"/>
</dbReference>